<name>A0A2V2BMM3_9GAMM</name>
<dbReference type="RefSeq" id="WP_109717131.1">
    <property type="nucleotide sequence ID" value="NZ_QGHF01000004.1"/>
</dbReference>
<reference evidence="3 4" key="1">
    <citation type="submission" date="2018-05" db="EMBL/GenBank/DDBJ databases">
        <title>Genomic Encyclopedia of Type Strains, Phase IV (KMG-V): Genome sequencing to study the core and pangenomes of soil and plant-associated prokaryotes.</title>
        <authorList>
            <person name="Whitman W."/>
        </authorList>
    </citation>
    <scope>NUCLEOTIDE SEQUENCE [LARGE SCALE GENOMIC DNA]</scope>
    <source>
        <strain evidence="3 4">PNA 200-10</strain>
    </source>
</reference>
<accession>A0A2V2BMM3</accession>
<dbReference type="SUPFAM" id="SSF53756">
    <property type="entry name" value="UDP-Glycosyltransferase/glycogen phosphorylase"/>
    <property type="match status" value="1"/>
</dbReference>
<dbReference type="Pfam" id="PF01075">
    <property type="entry name" value="Glyco_transf_9"/>
    <property type="match status" value="1"/>
</dbReference>
<keyword evidence="1" id="KW-0328">Glycosyltransferase</keyword>
<proteinExistence type="predicted"/>
<organism evidence="3 4">
    <name type="scientific">Pantoea allii</name>
    <dbReference type="NCBI Taxonomy" id="574096"/>
    <lineage>
        <taxon>Bacteria</taxon>
        <taxon>Pseudomonadati</taxon>
        <taxon>Pseudomonadota</taxon>
        <taxon>Gammaproteobacteria</taxon>
        <taxon>Enterobacterales</taxon>
        <taxon>Erwiniaceae</taxon>
        <taxon>Pantoea</taxon>
    </lineage>
</organism>
<dbReference type="InterPro" id="IPR051199">
    <property type="entry name" value="LPS_LOS_Heptosyltrfase"/>
</dbReference>
<dbReference type="InterPro" id="IPR002201">
    <property type="entry name" value="Glyco_trans_9"/>
</dbReference>
<dbReference type="Gene3D" id="3.40.50.2000">
    <property type="entry name" value="Glycogen Phosphorylase B"/>
    <property type="match status" value="2"/>
</dbReference>
<dbReference type="AlphaFoldDB" id="A0A2V2BMM3"/>
<dbReference type="CDD" id="cd03789">
    <property type="entry name" value="GT9_LPS_heptosyltransferase"/>
    <property type="match status" value="1"/>
</dbReference>
<dbReference type="PANTHER" id="PTHR30160:SF15">
    <property type="entry name" value="GLYCOSYLTRANSFERASE HI_0523-RELATED"/>
    <property type="match status" value="1"/>
</dbReference>
<dbReference type="GO" id="GO:0009244">
    <property type="term" value="P:lipopolysaccharide core region biosynthetic process"/>
    <property type="evidence" value="ECO:0007669"/>
    <property type="project" value="TreeGrafter"/>
</dbReference>
<gene>
    <name evidence="3" type="ORF">C7431_104164</name>
</gene>
<dbReference type="GO" id="GO:0008713">
    <property type="term" value="F:ADP-heptose-lipopolysaccharide heptosyltransferase activity"/>
    <property type="evidence" value="ECO:0007669"/>
    <property type="project" value="TreeGrafter"/>
</dbReference>
<dbReference type="EMBL" id="QGHF01000004">
    <property type="protein sequence ID" value="PWK97487.1"/>
    <property type="molecule type" value="Genomic_DNA"/>
</dbReference>
<evidence type="ECO:0000313" key="4">
    <source>
        <dbReference type="Proteomes" id="UP000245981"/>
    </source>
</evidence>
<protein>
    <submittedName>
        <fullName evidence="3">ADP-heptose:LPS heptosyltransferase</fullName>
    </submittedName>
</protein>
<comment type="caution">
    <text evidence="3">The sequence shown here is derived from an EMBL/GenBank/DDBJ whole genome shotgun (WGS) entry which is preliminary data.</text>
</comment>
<evidence type="ECO:0000256" key="1">
    <source>
        <dbReference type="ARBA" id="ARBA00022676"/>
    </source>
</evidence>
<evidence type="ECO:0000313" key="3">
    <source>
        <dbReference type="EMBL" id="PWK97487.1"/>
    </source>
</evidence>
<dbReference type="PANTHER" id="PTHR30160">
    <property type="entry name" value="TETRAACYLDISACCHARIDE 4'-KINASE-RELATED"/>
    <property type="match status" value="1"/>
</dbReference>
<sequence length="383" mass="44031">MSKNLEITIRNGRFKKLRQWNRRKNYYIKQLKIDTKVYIAKLIWDKYKKESFDVTLVKTVLLLRNEGTVGDVVVTTPLIKCLYEAGYTVDLLLTKKSSLAVKYNPYVKDVYEANDCSNAVFLKDFNHTVPDSTIQLMKKKNYDLVVDLCLFETPVHRMKLFHDIKPKNILGFNKWNCINHYSKSISFKNDKEHVTKAISMVADKMKLGFIDSRAYDLHIPDFILSEINNFFNTSEGDSKIIINAFTGSPERNLSQDQLAKTLDMLKKMSNDIKIIILDHKNEINIPLPENVVINPFSSLHHVMALIREADMIISPDTAIVHISAAWKKPLISVYKNVGDNNDLWGPGYKNASQIIINNRKLSDVDIVPNLIIDEIKKRGLIPC</sequence>
<keyword evidence="2 3" id="KW-0808">Transferase</keyword>
<dbReference type="Proteomes" id="UP000245981">
    <property type="component" value="Unassembled WGS sequence"/>
</dbReference>
<dbReference type="GO" id="GO:0005829">
    <property type="term" value="C:cytosol"/>
    <property type="evidence" value="ECO:0007669"/>
    <property type="project" value="TreeGrafter"/>
</dbReference>
<dbReference type="OrthoDB" id="89608at2"/>
<evidence type="ECO:0000256" key="2">
    <source>
        <dbReference type="ARBA" id="ARBA00022679"/>
    </source>
</evidence>